<organism evidence="5 6">
    <name type="scientific">Fervidobacterium changbaicum</name>
    <dbReference type="NCBI Taxonomy" id="310769"/>
    <lineage>
        <taxon>Bacteria</taxon>
        <taxon>Thermotogati</taxon>
        <taxon>Thermotogota</taxon>
        <taxon>Thermotogae</taxon>
        <taxon>Thermotogales</taxon>
        <taxon>Fervidobacteriaceae</taxon>
        <taxon>Fervidobacterium</taxon>
    </lineage>
</organism>
<keyword evidence="6" id="KW-1185">Reference proteome</keyword>
<keyword evidence="1" id="KW-0949">S-adenosyl-L-methionine</keyword>
<reference evidence="5 6" key="1">
    <citation type="submission" date="2018-01" db="EMBL/GenBank/DDBJ databases">
        <title>The whole genome sequencing and assembly of Fervidobacterium changbaicum CBS-1 strain.</title>
        <authorList>
            <person name="Kim J.-Y."/>
            <person name="Park M.-K."/>
            <person name="Yi H."/>
            <person name="Bahn Y.-S."/>
            <person name="Kim J.F."/>
            <person name="Lee D.-W."/>
        </authorList>
    </citation>
    <scope>NUCLEOTIDE SEQUENCE [LARGE SCALE GENOMIC DNA]</scope>
    <source>
        <strain evidence="5 6">CBS-1</strain>
    </source>
</reference>
<evidence type="ECO:0000256" key="1">
    <source>
        <dbReference type="ARBA" id="ARBA00022691"/>
    </source>
</evidence>
<dbReference type="GO" id="GO:0051536">
    <property type="term" value="F:iron-sulfur cluster binding"/>
    <property type="evidence" value="ECO:0007669"/>
    <property type="project" value="UniProtKB-KW"/>
</dbReference>
<keyword evidence="4" id="KW-0411">Iron-sulfur</keyword>
<dbReference type="Proteomes" id="UP000288947">
    <property type="component" value="Chromosome"/>
</dbReference>
<keyword evidence="3" id="KW-0408">Iron</keyword>
<sequence>MGKREFIGIDPSATLSVSVTKGCPLNCAHCGGHYLKHMVQVEDLEKYAEKYKSFLISGGMLPNGEIPFGKYISFLKELKEKYGLKYNFHIGFPLNPPYEIEEVADVVSFDFYADKEVLKEIYGIEREPEQILDAVWPLKVQKVPHITIGVLCGKISHEGKALEVLSEYFESVVLNVFIPTPLTRYANCQPPEIDEVEKIFEKASKLFNNVVLGCMHPRGEYRKQLQERIQRHAGFIVKPTDRTYDYHGCCSFYVK</sequence>
<keyword evidence="2" id="KW-0479">Metal-binding</keyword>
<dbReference type="SUPFAM" id="SSF102114">
    <property type="entry name" value="Radical SAM enzymes"/>
    <property type="match status" value="1"/>
</dbReference>
<dbReference type="RefSeq" id="WP_090222922.1">
    <property type="nucleotide sequence ID" value="NZ_CP026721.1"/>
</dbReference>
<evidence type="ECO:0000313" key="6">
    <source>
        <dbReference type="Proteomes" id="UP000288947"/>
    </source>
</evidence>
<evidence type="ECO:0000313" key="5">
    <source>
        <dbReference type="EMBL" id="QAV33530.1"/>
    </source>
</evidence>
<dbReference type="InterPro" id="IPR007197">
    <property type="entry name" value="rSAM"/>
</dbReference>
<accession>A0AAE5XCA0</accession>
<proteinExistence type="predicted"/>
<name>A0AAE5XCA0_9BACT</name>
<evidence type="ECO:0000256" key="4">
    <source>
        <dbReference type="ARBA" id="ARBA00023014"/>
    </source>
</evidence>
<dbReference type="SFLD" id="SFLDS00029">
    <property type="entry name" value="Radical_SAM"/>
    <property type="match status" value="1"/>
</dbReference>
<dbReference type="InterPro" id="IPR058240">
    <property type="entry name" value="rSAM_sf"/>
</dbReference>
<dbReference type="GO" id="GO:0003824">
    <property type="term" value="F:catalytic activity"/>
    <property type="evidence" value="ECO:0007669"/>
    <property type="project" value="InterPro"/>
</dbReference>
<dbReference type="InterPro" id="IPR013785">
    <property type="entry name" value="Aldolase_TIM"/>
</dbReference>
<evidence type="ECO:0000256" key="3">
    <source>
        <dbReference type="ARBA" id="ARBA00023004"/>
    </source>
</evidence>
<evidence type="ECO:0000256" key="2">
    <source>
        <dbReference type="ARBA" id="ARBA00022723"/>
    </source>
</evidence>
<protein>
    <submittedName>
        <fullName evidence="5">Radical SAM protein</fullName>
    </submittedName>
</protein>
<dbReference type="SFLD" id="SFLDG01113">
    <property type="entry name" value="Uncharacterised_Radical_SAM_Su"/>
    <property type="match status" value="1"/>
</dbReference>
<dbReference type="PANTHER" id="PTHR43288">
    <property type="entry name" value="BIOTIN SYNTHASE-RELATED PROTEIN, RADICAL SAM SUPERFAMILY"/>
    <property type="match status" value="1"/>
</dbReference>
<dbReference type="GO" id="GO:0046872">
    <property type="term" value="F:metal ion binding"/>
    <property type="evidence" value="ECO:0007669"/>
    <property type="project" value="UniProtKB-KW"/>
</dbReference>
<dbReference type="Gene3D" id="3.20.20.70">
    <property type="entry name" value="Aldolase class I"/>
    <property type="match status" value="1"/>
</dbReference>
<dbReference type="PANTHER" id="PTHR43288:SF2">
    <property type="entry name" value="RADICAL SAM CORE DOMAIN-CONTAINING PROTEIN"/>
    <property type="match status" value="1"/>
</dbReference>
<dbReference type="EMBL" id="CP026721">
    <property type="protein sequence ID" value="QAV33530.1"/>
    <property type="molecule type" value="Genomic_DNA"/>
</dbReference>
<gene>
    <name evidence="5" type="ORF">CBS1_07230</name>
</gene>
<dbReference type="AlphaFoldDB" id="A0AAE5XCA0"/>